<proteinExistence type="predicted"/>
<dbReference type="Proteomes" id="UP000623467">
    <property type="component" value="Unassembled WGS sequence"/>
</dbReference>
<gene>
    <name evidence="2" type="ORF">MSAN_01980300</name>
</gene>
<sequence>MVLILAEFGVLSFNLYHTYIKQDNASLNHDNASLQDLVLRLKQELVPRVPAAALGFQLFTLFLLVLCRALTMWTSPEKLLKQRFDFLGGCTGREEADGSALLYSLFERSMRQPLVRGEGLFIKMLRIITLLFVAIAGSAYLVNVVILRPVYNSQTATQTVLGSMIQYVSGPVNITMAFPRVSQMNKSAIVVSTPGDTTSKCPVNDFIVAPPALPASLASLGSKLPASPYVTFIAECNGTWETDFNNGLEISINFNGTPTIAYVFVGEGDMTKTLPLIEPILLVPGSHILVSLTLTLRTFLSNSPFDFLSRSQPQPVAMNKISTVQPDPLPSSSELTTATLGLIRVYQGLTALTAFEYAPVELRNEFRDPSVLDGLSSVGGLWTFANGAFSFLFGANLLYFFLGRRPLSALGLLHIFQQGTLRRKWHEDFPALRTEGGLPGSETAGIVAFLRERLVDLGDSDEDDILREKRSNDVEAQRA</sequence>
<keyword evidence="1" id="KW-0812">Transmembrane</keyword>
<evidence type="ECO:0000313" key="2">
    <source>
        <dbReference type="EMBL" id="KAF7343598.1"/>
    </source>
</evidence>
<keyword evidence="1" id="KW-1133">Transmembrane helix</keyword>
<dbReference type="AlphaFoldDB" id="A0A8H6XLR6"/>
<protein>
    <submittedName>
        <fullName evidence="2">Short-chain dehydrogenase/reductase family protein</fullName>
    </submittedName>
</protein>
<feature type="transmembrane region" description="Helical" evidence="1">
    <location>
        <begin position="280"/>
        <end position="300"/>
    </location>
</feature>
<evidence type="ECO:0000256" key="1">
    <source>
        <dbReference type="SAM" id="Phobius"/>
    </source>
</evidence>
<keyword evidence="3" id="KW-1185">Reference proteome</keyword>
<evidence type="ECO:0000313" key="3">
    <source>
        <dbReference type="Proteomes" id="UP000623467"/>
    </source>
</evidence>
<name>A0A8H6XLR6_9AGAR</name>
<dbReference type="EMBL" id="JACAZH010000023">
    <property type="protein sequence ID" value="KAF7343598.1"/>
    <property type="molecule type" value="Genomic_DNA"/>
</dbReference>
<feature type="transmembrane region" description="Helical" evidence="1">
    <location>
        <begin position="381"/>
        <end position="402"/>
    </location>
</feature>
<accession>A0A8H6XLR6</accession>
<dbReference type="OrthoDB" id="3227921at2759"/>
<organism evidence="2 3">
    <name type="scientific">Mycena sanguinolenta</name>
    <dbReference type="NCBI Taxonomy" id="230812"/>
    <lineage>
        <taxon>Eukaryota</taxon>
        <taxon>Fungi</taxon>
        <taxon>Dikarya</taxon>
        <taxon>Basidiomycota</taxon>
        <taxon>Agaricomycotina</taxon>
        <taxon>Agaricomycetes</taxon>
        <taxon>Agaricomycetidae</taxon>
        <taxon>Agaricales</taxon>
        <taxon>Marasmiineae</taxon>
        <taxon>Mycenaceae</taxon>
        <taxon>Mycena</taxon>
    </lineage>
</organism>
<reference evidence="2" key="1">
    <citation type="submission" date="2020-05" db="EMBL/GenBank/DDBJ databases">
        <title>Mycena genomes resolve the evolution of fungal bioluminescence.</title>
        <authorList>
            <person name="Tsai I.J."/>
        </authorList>
    </citation>
    <scope>NUCLEOTIDE SEQUENCE</scope>
    <source>
        <strain evidence="2">160909Yilan</strain>
    </source>
</reference>
<feature type="transmembrane region" description="Helical" evidence="1">
    <location>
        <begin position="124"/>
        <end position="147"/>
    </location>
</feature>
<comment type="caution">
    <text evidence="2">The sequence shown here is derived from an EMBL/GenBank/DDBJ whole genome shotgun (WGS) entry which is preliminary data.</text>
</comment>
<keyword evidence="1" id="KW-0472">Membrane</keyword>